<evidence type="ECO:0008006" key="5">
    <source>
        <dbReference type="Google" id="ProtNLM"/>
    </source>
</evidence>
<evidence type="ECO:0000313" key="3">
    <source>
        <dbReference type="EMBL" id="KWN05800.1"/>
    </source>
</evidence>
<proteinExistence type="predicted"/>
<feature type="chain" id="PRO_5007130060" description="DUF2242 domain-containing protein" evidence="2">
    <location>
        <begin position="22"/>
        <end position="389"/>
    </location>
</feature>
<evidence type="ECO:0000313" key="4">
    <source>
        <dbReference type="Proteomes" id="UP000068016"/>
    </source>
</evidence>
<organism evidence="3 4">
    <name type="scientific">Burkholderia territorii</name>
    <dbReference type="NCBI Taxonomy" id="1503055"/>
    <lineage>
        <taxon>Bacteria</taxon>
        <taxon>Pseudomonadati</taxon>
        <taxon>Pseudomonadota</taxon>
        <taxon>Betaproteobacteria</taxon>
        <taxon>Burkholderiales</taxon>
        <taxon>Burkholderiaceae</taxon>
        <taxon>Burkholderia</taxon>
        <taxon>Burkholderia cepacia complex</taxon>
    </lineage>
</organism>
<reference evidence="3 4" key="1">
    <citation type="submission" date="2015-11" db="EMBL/GenBank/DDBJ databases">
        <title>Expanding the genomic diversity of Burkholderia species for the development of highly accurate diagnostics.</title>
        <authorList>
            <person name="Sahl J."/>
            <person name="Keim P."/>
            <person name="Wagner D."/>
        </authorList>
    </citation>
    <scope>NUCLEOTIDE SEQUENCE [LARGE SCALE GENOMIC DNA]</scope>
    <source>
        <strain evidence="3 4">MSMB793WGS</strain>
    </source>
</reference>
<dbReference type="RefSeq" id="WP_060348604.1">
    <property type="nucleotide sequence ID" value="NZ_LPLZ01000080.1"/>
</dbReference>
<feature type="signal peptide" evidence="2">
    <location>
        <begin position="1"/>
        <end position="21"/>
    </location>
</feature>
<protein>
    <recommendedName>
        <fullName evidence="5">DUF2242 domain-containing protein</fullName>
    </recommendedName>
</protein>
<keyword evidence="2" id="KW-0732">Signal</keyword>
<feature type="region of interest" description="Disordered" evidence="1">
    <location>
        <begin position="188"/>
        <end position="210"/>
    </location>
</feature>
<feature type="region of interest" description="Disordered" evidence="1">
    <location>
        <begin position="318"/>
        <end position="389"/>
    </location>
</feature>
<dbReference type="PROSITE" id="PS51257">
    <property type="entry name" value="PROKAR_LIPOPROTEIN"/>
    <property type="match status" value="1"/>
</dbReference>
<comment type="caution">
    <text evidence="3">The sequence shown here is derived from an EMBL/GenBank/DDBJ whole genome shotgun (WGS) entry which is preliminary data.</text>
</comment>
<dbReference type="EMBL" id="LPLZ01000080">
    <property type="protein sequence ID" value="KWN05800.1"/>
    <property type="molecule type" value="Genomic_DNA"/>
</dbReference>
<name>A0A108E6Y8_9BURK</name>
<evidence type="ECO:0000256" key="1">
    <source>
        <dbReference type="SAM" id="MobiDB-lite"/>
    </source>
</evidence>
<evidence type="ECO:0000256" key="2">
    <source>
        <dbReference type="SAM" id="SignalP"/>
    </source>
</evidence>
<dbReference type="Proteomes" id="UP000068016">
    <property type="component" value="Unassembled WGS sequence"/>
</dbReference>
<sequence length="389" mass="38210">MHNRFRLFSVSCALAAATVLAACSSPPKPIYQQEQFDATSSPYAHTFHSKSDAACEAARRALLSQGYVVSSSRNDAVDGSKNFQPSNDMHVVIEFHVVCADANADGSSSIAYVNAVQDRYTLKKSNTSASVGLSVFGSLSLPIGSSDDALVKTASETIPAGVFYERFFNLVEHFLKIDPARRDRATVKAAEKEPVTPLPEPAPTPQGEPMKMTTPVVPTPPAAPVPLSVPGIAPASGTSAVPAAPAPASAVVAPGAMRGGVPASASAPVAASAAVPASSSTSAQAPASAPVPASTSAPAPASAAVPASTSAAAPASARIPASASVPSASTPAPATRAAATPASAAPASAASAPAPSNAAPASADKTPAPAAVDPVASSAPAGASAPAAN</sequence>
<dbReference type="Pfam" id="PF10001">
    <property type="entry name" value="DUF2242"/>
    <property type="match status" value="1"/>
</dbReference>
<feature type="region of interest" description="Disordered" evidence="1">
    <location>
        <begin position="281"/>
        <end position="301"/>
    </location>
</feature>
<feature type="compositionally biased region" description="Pro residues" evidence="1">
    <location>
        <begin position="196"/>
        <end position="206"/>
    </location>
</feature>
<accession>A0A108E6Y8</accession>
<gene>
    <name evidence="3" type="ORF">WT83_28475</name>
</gene>
<dbReference type="InterPro" id="IPR018718">
    <property type="entry name" value="DUF2242"/>
</dbReference>
<dbReference type="AlphaFoldDB" id="A0A108E6Y8"/>